<dbReference type="InterPro" id="IPR011333">
    <property type="entry name" value="SKP1/BTB/POZ_sf"/>
</dbReference>
<protein>
    <recommendedName>
        <fullName evidence="1">BTB domain-containing protein</fullName>
    </recommendedName>
</protein>
<dbReference type="Proteomes" id="UP000326950">
    <property type="component" value="Unassembled WGS sequence"/>
</dbReference>
<dbReference type="SUPFAM" id="SSF54695">
    <property type="entry name" value="POZ domain"/>
    <property type="match status" value="1"/>
</dbReference>
<dbReference type="PANTHER" id="PTHR47843:SF5">
    <property type="entry name" value="BTB_POZ DOMAIN PROTEIN"/>
    <property type="match status" value="1"/>
</dbReference>
<feature type="domain" description="BTB" evidence="1">
    <location>
        <begin position="42"/>
        <end position="108"/>
    </location>
</feature>
<sequence length="279" mass="31165">MSRSKLLSCGPQKSVQSEAQFTIPGRELLEALASLRYNPVYSDLTIICGQESYPVHRCIVCTRSDFFARACDGKFKEASTSEVILNEEPALVKQMIEYFYTLDYQVNTEFQAPNSHNFDQKNITSSPGWEGTENSLAQAGNVELAESNQVCDVPEKQARLSNPLSFHILMYSLADRLLVHGLKALSKENVARELVRQLNVHSFPQAIFEIYNSTPENDRGLRDLAVKVTLNHLSTLRKASGTAVAAFQDDLLKSIPQFSYDLAIALMNKSVYMGSTWGI</sequence>
<dbReference type="Pfam" id="PF00651">
    <property type="entry name" value="BTB"/>
    <property type="match status" value="1"/>
</dbReference>
<evidence type="ECO:0000313" key="3">
    <source>
        <dbReference type="Proteomes" id="UP000326950"/>
    </source>
</evidence>
<dbReference type="OrthoDB" id="6359816at2759"/>
<keyword evidence="3" id="KW-1185">Reference proteome</keyword>
<dbReference type="AlphaFoldDB" id="A0A5N6V6X1"/>
<name>A0A5N6V6X1_ASPTM</name>
<evidence type="ECO:0000313" key="2">
    <source>
        <dbReference type="EMBL" id="KAE8166758.1"/>
    </source>
</evidence>
<reference evidence="2 3" key="1">
    <citation type="submission" date="2019-04" db="EMBL/GenBank/DDBJ databases">
        <title>Friends and foes A comparative genomics study of 23 Aspergillus species from section Flavi.</title>
        <authorList>
            <consortium name="DOE Joint Genome Institute"/>
            <person name="Kjaerbolling I."/>
            <person name="Vesth T."/>
            <person name="Frisvad J.C."/>
            <person name="Nybo J.L."/>
            <person name="Theobald S."/>
            <person name="Kildgaard S."/>
            <person name="Isbrandt T."/>
            <person name="Kuo A."/>
            <person name="Sato A."/>
            <person name="Lyhne E.K."/>
            <person name="Kogle M.E."/>
            <person name="Wiebenga A."/>
            <person name="Kun R.S."/>
            <person name="Lubbers R.J."/>
            <person name="Makela M.R."/>
            <person name="Barry K."/>
            <person name="Chovatia M."/>
            <person name="Clum A."/>
            <person name="Daum C."/>
            <person name="Haridas S."/>
            <person name="He G."/>
            <person name="LaButti K."/>
            <person name="Lipzen A."/>
            <person name="Mondo S."/>
            <person name="Riley R."/>
            <person name="Salamov A."/>
            <person name="Simmons B.A."/>
            <person name="Magnuson J.K."/>
            <person name="Henrissat B."/>
            <person name="Mortensen U.H."/>
            <person name="Larsen T.O."/>
            <person name="Devries R.P."/>
            <person name="Grigoriev I.V."/>
            <person name="Machida M."/>
            <person name="Baker S.E."/>
            <person name="Andersen M.R."/>
        </authorList>
    </citation>
    <scope>NUCLEOTIDE SEQUENCE [LARGE SCALE GENOMIC DNA]</scope>
    <source>
        <strain evidence="2 3">CBS 117626</strain>
    </source>
</reference>
<dbReference type="CDD" id="cd18186">
    <property type="entry name" value="BTB_POZ_ZBTB_KLHL-like"/>
    <property type="match status" value="1"/>
</dbReference>
<dbReference type="SMART" id="SM00225">
    <property type="entry name" value="BTB"/>
    <property type="match status" value="1"/>
</dbReference>
<proteinExistence type="predicted"/>
<dbReference type="InterPro" id="IPR000210">
    <property type="entry name" value="BTB/POZ_dom"/>
</dbReference>
<dbReference type="PROSITE" id="PS50097">
    <property type="entry name" value="BTB"/>
    <property type="match status" value="1"/>
</dbReference>
<dbReference type="PANTHER" id="PTHR47843">
    <property type="entry name" value="BTB DOMAIN-CONTAINING PROTEIN-RELATED"/>
    <property type="match status" value="1"/>
</dbReference>
<gene>
    <name evidence="2" type="ORF">BDV40DRAFT_254502</name>
</gene>
<accession>A0A5N6V6X1</accession>
<dbReference type="Gene3D" id="3.30.710.10">
    <property type="entry name" value="Potassium Channel Kv1.1, Chain A"/>
    <property type="match status" value="1"/>
</dbReference>
<evidence type="ECO:0000259" key="1">
    <source>
        <dbReference type="PROSITE" id="PS50097"/>
    </source>
</evidence>
<dbReference type="EMBL" id="ML738592">
    <property type="protein sequence ID" value="KAE8166758.1"/>
    <property type="molecule type" value="Genomic_DNA"/>
</dbReference>
<organism evidence="2 3">
    <name type="scientific">Aspergillus tamarii</name>
    <dbReference type="NCBI Taxonomy" id="41984"/>
    <lineage>
        <taxon>Eukaryota</taxon>
        <taxon>Fungi</taxon>
        <taxon>Dikarya</taxon>
        <taxon>Ascomycota</taxon>
        <taxon>Pezizomycotina</taxon>
        <taxon>Eurotiomycetes</taxon>
        <taxon>Eurotiomycetidae</taxon>
        <taxon>Eurotiales</taxon>
        <taxon>Aspergillaceae</taxon>
        <taxon>Aspergillus</taxon>
        <taxon>Aspergillus subgen. Circumdati</taxon>
    </lineage>
</organism>